<evidence type="ECO:0000313" key="2">
    <source>
        <dbReference type="Proteomes" id="UP001211688"/>
    </source>
</evidence>
<evidence type="ECO:0000313" key="1">
    <source>
        <dbReference type="EMBL" id="WAX22433.1"/>
    </source>
</evidence>
<sequence>MADVYDPEVVKTLLFDFYPPAATMDAATVDAMIQVAFSYRPRCLTFDMQNEAQAYYAAYLLEPIYNSSQGGATQPPSTPLIREKEGQLEREYAQPTTTGPNAVVDQSFYGRWKRLFDRCSRYTRAIR</sequence>
<dbReference type="InterPro" id="IPR025127">
    <property type="entry name" value="DUF4054"/>
</dbReference>
<dbReference type="Proteomes" id="UP001211688">
    <property type="component" value="Segment"/>
</dbReference>
<dbReference type="EMBL" id="OP882271">
    <property type="protein sequence ID" value="WAX22433.1"/>
    <property type="molecule type" value="Genomic_DNA"/>
</dbReference>
<reference evidence="1" key="1">
    <citation type="submission" date="2022-11" db="EMBL/GenBank/DDBJ databases">
        <authorList>
            <person name="Jaryenneh J.D."/>
            <person name="Schoeniger J.S."/>
            <person name="Mageeney C.M."/>
        </authorList>
    </citation>
    <scope>NUCLEOTIDE SEQUENCE</scope>
</reference>
<organism evidence="1 2">
    <name type="scientific">Pseudomonas phage MiCath</name>
    <dbReference type="NCBI Taxonomy" id="3003729"/>
    <lineage>
        <taxon>Viruses</taxon>
        <taxon>Duplodnaviria</taxon>
        <taxon>Heunggongvirae</taxon>
        <taxon>Uroviricota</taxon>
        <taxon>Caudoviricetes</taxon>
        <taxon>Queuovirinae</taxon>
        <taxon>Micathvirus</taxon>
        <taxon>Micathvirus micath</taxon>
    </lineage>
</organism>
<keyword evidence="2" id="KW-1185">Reference proteome</keyword>
<accession>A0AAE9VFK0</accession>
<dbReference type="GeneID" id="79413001"/>
<protein>
    <submittedName>
        <fullName evidence="1">Uncharacterized protein</fullName>
    </submittedName>
</protein>
<dbReference type="KEGG" id="vg:79413001"/>
<proteinExistence type="predicted"/>
<dbReference type="RefSeq" id="YP_010719861.1">
    <property type="nucleotide sequence ID" value="NC_072502.1"/>
</dbReference>
<name>A0AAE9VFK0_9CAUD</name>
<dbReference type="Pfam" id="PF13262">
    <property type="entry name" value="DUF4054"/>
    <property type="match status" value="1"/>
</dbReference>